<reference evidence="1 2" key="1">
    <citation type="submission" date="2023-10" db="EMBL/GenBank/DDBJ databases">
        <title>Sorlinia euscelidii gen. nov., sp. nov., an acetic acid bacteria isolated from the gut of Euscelidius variegatus emitter.</title>
        <authorList>
            <person name="Michoud G."/>
            <person name="Marasco R."/>
            <person name="Seferji K."/>
            <person name="Gonella E."/>
            <person name="Garuglieri E."/>
            <person name="Alma A."/>
            <person name="Mapelli F."/>
            <person name="Borin S."/>
            <person name="Daffonchio D."/>
            <person name="Crotti E."/>
        </authorList>
    </citation>
    <scope>NUCLEOTIDE SEQUENCE [LARGE SCALE GENOMIC DNA]</scope>
    <source>
        <strain evidence="1 2">EV16P</strain>
    </source>
</reference>
<evidence type="ECO:0000313" key="2">
    <source>
        <dbReference type="Proteomes" id="UP001312908"/>
    </source>
</evidence>
<evidence type="ECO:0000313" key="1">
    <source>
        <dbReference type="EMBL" id="MEE8658547.1"/>
    </source>
</evidence>
<keyword evidence="2" id="KW-1185">Reference proteome</keyword>
<name>A0ABU7U137_9PROT</name>
<dbReference type="Proteomes" id="UP001312908">
    <property type="component" value="Unassembled WGS sequence"/>
</dbReference>
<organism evidence="1 2">
    <name type="scientific">Sorlinia euscelidii</name>
    <dbReference type="NCBI Taxonomy" id="3081148"/>
    <lineage>
        <taxon>Bacteria</taxon>
        <taxon>Pseudomonadati</taxon>
        <taxon>Pseudomonadota</taxon>
        <taxon>Alphaproteobacteria</taxon>
        <taxon>Acetobacterales</taxon>
        <taxon>Acetobacteraceae</taxon>
        <taxon>Sorlinia</taxon>
    </lineage>
</organism>
<comment type="caution">
    <text evidence="1">The sequence shown here is derived from an EMBL/GenBank/DDBJ whole genome shotgun (WGS) entry which is preliminary data.</text>
</comment>
<gene>
    <name evidence="1" type="ORF">DOFOFD_05935</name>
</gene>
<dbReference type="EMBL" id="JAWJZY010000002">
    <property type="protein sequence ID" value="MEE8658547.1"/>
    <property type="molecule type" value="Genomic_DNA"/>
</dbReference>
<proteinExistence type="predicted"/>
<accession>A0ABU7U137</accession>
<sequence>MDCDGTDRFRVTADIPSVDFLIRTDDGDNAAYGLVIDMSVFDDLEREAAARAAQKHEAG</sequence>
<protein>
    <submittedName>
        <fullName evidence="1">Uncharacterized protein</fullName>
    </submittedName>
</protein>